<dbReference type="Proteomes" id="UP000234329">
    <property type="component" value="Unassembled WGS sequence"/>
</dbReference>
<evidence type="ECO:0000313" key="3">
    <source>
        <dbReference type="EMBL" id="PKY11854.1"/>
    </source>
</evidence>
<feature type="transmembrane region" description="Helical" evidence="1">
    <location>
        <begin position="250"/>
        <end position="272"/>
    </location>
</feature>
<keyword evidence="1" id="KW-0472">Membrane</keyword>
<dbReference type="EMBL" id="MXAV01000006">
    <property type="protein sequence ID" value="PKY11854.1"/>
    <property type="molecule type" value="Genomic_DNA"/>
</dbReference>
<evidence type="ECO:0000259" key="2">
    <source>
        <dbReference type="PROSITE" id="PS50965"/>
    </source>
</evidence>
<dbReference type="InterPro" id="IPR011528">
    <property type="entry name" value="NERD"/>
</dbReference>
<proteinExistence type="predicted"/>
<keyword evidence="1" id="KW-1133">Transmembrane helix</keyword>
<dbReference type="OrthoDB" id="5782056at2"/>
<gene>
    <name evidence="3" type="ORF">B1757_02525</name>
</gene>
<organism evidence="3 4">
    <name type="scientific">Acidithiobacillus marinus</name>
    <dbReference type="NCBI Taxonomy" id="187490"/>
    <lineage>
        <taxon>Bacteria</taxon>
        <taxon>Pseudomonadati</taxon>
        <taxon>Pseudomonadota</taxon>
        <taxon>Acidithiobacillia</taxon>
        <taxon>Acidithiobacillales</taxon>
        <taxon>Acidithiobacillaceae</taxon>
        <taxon>Acidithiobacillus</taxon>
    </lineage>
</organism>
<keyword evidence="1" id="KW-0812">Transmembrane</keyword>
<protein>
    <recommendedName>
        <fullName evidence="2">NERD domain-containing protein</fullName>
    </recommendedName>
</protein>
<keyword evidence="4" id="KW-1185">Reference proteome</keyword>
<comment type="caution">
    <text evidence="3">The sequence shown here is derived from an EMBL/GenBank/DDBJ whole genome shotgun (WGS) entry which is preliminary data.</text>
</comment>
<evidence type="ECO:0000256" key="1">
    <source>
        <dbReference type="SAM" id="Phobius"/>
    </source>
</evidence>
<feature type="domain" description="NERD" evidence="2">
    <location>
        <begin position="68"/>
        <end position="182"/>
    </location>
</feature>
<dbReference type="InParanoid" id="A0A2I1DPL5"/>
<dbReference type="PROSITE" id="PS50965">
    <property type="entry name" value="NERD"/>
    <property type="match status" value="1"/>
</dbReference>
<dbReference type="AlphaFoldDB" id="A0A2I1DPL5"/>
<sequence>MANAGSLPDPLGRLGRDKTFDERHLPFAYSPQGYSGLAHRGGFMIWDVIFPGVILVSIGGRFLRRQIKGAVGEQSVSLTIKGMGLPIQNDVTIPGKRGLTQIDHLVLTRSGIVVLETKNYSGSLYDQGRRQGWIQRFPGGKQNRLHNPLDQNYGHIKSVEALVPGVPVTGFVVLAGSARFPQGAPEGVVTTRELKRTLKGLHLGEGVAPCKGPVPQRIQDAWVKLQQADYRDSASHREQMRQVTGGGMNYWLQTGAPWITGAGLALVLGGIFL</sequence>
<dbReference type="Pfam" id="PF08378">
    <property type="entry name" value="NERD"/>
    <property type="match status" value="1"/>
</dbReference>
<feature type="transmembrane region" description="Helical" evidence="1">
    <location>
        <begin position="43"/>
        <end position="63"/>
    </location>
</feature>
<name>A0A2I1DPL5_9PROT</name>
<evidence type="ECO:0000313" key="4">
    <source>
        <dbReference type="Proteomes" id="UP000234329"/>
    </source>
</evidence>
<reference evidence="3 4" key="1">
    <citation type="submission" date="2017-03" db="EMBL/GenBank/DDBJ databases">
        <title>Draft genime sequence of the acidophilic sulfur-oxidizing bacterium Acidithiobacillus sp. SH, isolated from seawater.</title>
        <authorList>
            <person name="Sharmin S."/>
            <person name="Tokuhisa M."/>
            <person name="Kanao T."/>
            <person name="Kamimura K."/>
        </authorList>
    </citation>
    <scope>NUCLEOTIDE SEQUENCE [LARGE SCALE GENOMIC DNA]</scope>
    <source>
        <strain evidence="3 4">SH</strain>
    </source>
</reference>
<accession>A0A2I1DPL5</accession>